<dbReference type="SUPFAM" id="SSF55486">
    <property type="entry name" value="Metalloproteases ('zincins'), catalytic domain"/>
    <property type="match status" value="1"/>
</dbReference>
<keyword evidence="2" id="KW-0245">EGF-like domain</keyword>
<dbReference type="PANTHER" id="PTHR10127:SF831">
    <property type="entry name" value="ZINC METALLOPROTEINASE NAS-37"/>
    <property type="match status" value="1"/>
</dbReference>
<feature type="domain" description="Peptidase M12A" evidence="16">
    <location>
        <begin position="146"/>
        <end position="247"/>
    </location>
</feature>
<keyword evidence="6" id="KW-0862">Zinc</keyword>
<proteinExistence type="predicted"/>
<feature type="active site" evidence="11">
    <location>
        <position position="240"/>
    </location>
</feature>
<dbReference type="SMART" id="SM00235">
    <property type="entry name" value="ZnMc"/>
    <property type="match status" value="1"/>
</dbReference>
<evidence type="ECO:0000256" key="11">
    <source>
        <dbReference type="PROSITE-ProRule" id="PRU01211"/>
    </source>
</evidence>
<dbReference type="Pfam" id="PF01549">
    <property type="entry name" value="ShK"/>
    <property type="match status" value="2"/>
</dbReference>
<dbReference type="Gene3D" id="2.60.120.290">
    <property type="entry name" value="Spermadhesin, CUB domain"/>
    <property type="match status" value="1"/>
</dbReference>
<dbReference type="Gene3D" id="3.40.390.10">
    <property type="entry name" value="Collagenase (Catalytic Domain)"/>
    <property type="match status" value="1"/>
</dbReference>
<evidence type="ECO:0000259" key="15">
    <source>
        <dbReference type="PROSITE" id="PS51670"/>
    </source>
</evidence>
<keyword evidence="17" id="KW-1185">Reference proteome</keyword>
<dbReference type="PANTHER" id="PTHR10127">
    <property type="entry name" value="DISCOIDIN, CUB, EGF, LAMININ , AND ZINC METALLOPROTEASE DOMAIN CONTAINING"/>
    <property type="match status" value="1"/>
</dbReference>
<comment type="function">
    <text evidence="1">Metalloprotease.</text>
</comment>
<dbReference type="PROSITE" id="PS51670">
    <property type="entry name" value="SHKT"/>
    <property type="match status" value="1"/>
</dbReference>
<protein>
    <submittedName>
        <fullName evidence="18">Metalloendopeptidase</fullName>
    </submittedName>
</protein>
<evidence type="ECO:0000256" key="12">
    <source>
        <dbReference type="SAM" id="MobiDB-lite"/>
    </source>
</evidence>
<evidence type="ECO:0000256" key="13">
    <source>
        <dbReference type="SAM" id="SignalP"/>
    </source>
</evidence>
<dbReference type="SUPFAM" id="SSF49854">
    <property type="entry name" value="Spermadhesin, CUB domain"/>
    <property type="match status" value="1"/>
</dbReference>
<keyword evidence="3" id="KW-0645">Protease</keyword>
<dbReference type="GO" id="GO:0006508">
    <property type="term" value="P:proteolysis"/>
    <property type="evidence" value="ECO:0007669"/>
    <property type="project" value="UniProtKB-KW"/>
</dbReference>
<dbReference type="PROSITE" id="PS01180">
    <property type="entry name" value="CUB"/>
    <property type="match status" value="1"/>
</dbReference>
<dbReference type="Pfam" id="PF01400">
    <property type="entry name" value="Astacin"/>
    <property type="match status" value="1"/>
</dbReference>
<dbReference type="InterPro" id="IPR006026">
    <property type="entry name" value="Peptidase_Metallo"/>
</dbReference>
<evidence type="ECO:0000256" key="8">
    <source>
        <dbReference type="ARBA" id="ARBA00023145"/>
    </source>
</evidence>
<dbReference type="AlphaFoldDB" id="A0A914DUU7"/>
<dbReference type="WBParaSite" id="ACRNAN_scaffold4009.g16883.t1">
    <property type="protein sequence ID" value="ACRNAN_scaffold4009.g16883.t1"/>
    <property type="gene ID" value="ACRNAN_scaffold4009.g16883"/>
</dbReference>
<evidence type="ECO:0000256" key="6">
    <source>
        <dbReference type="ARBA" id="ARBA00022833"/>
    </source>
</evidence>
<feature type="domain" description="ShKT" evidence="15">
    <location>
        <begin position="435"/>
        <end position="472"/>
    </location>
</feature>
<feature type="signal peptide" evidence="13">
    <location>
        <begin position="1"/>
        <end position="21"/>
    </location>
</feature>
<keyword evidence="9" id="KW-1015">Disulfide bond</keyword>
<accession>A0A914DUU7</accession>
<dbReference type="InterPro" id="IPR035914">
    <property type="entry name" value="Sperma_CUB_dom_sf"/>
</dbReference>
<sequence>MKLSGILSFLIAFYLTSSVNSFRARHFQHVNKTQALQNFRDIHKQVHQKTDADIDRLIEKVKKFKSIKGEQLLNETKTSNTIIPTKKSVTLIDPDTSPNPVVEAVDFGKVNQGLLDVLVEGDIVPTEEQIDEWTNHALGNPSRAKRQMTTKYGNWPLKPNVIAYYFDSSFTDTTFQNMVRDGFKFWQNITCLAYVENSAATDRIKVYSGSGCNSNVGKIGGEQLLSLGPNCNQMPVILHEIGHSIGLDNLLSGALCTDRDPGTYACGDILASTTTWQTLTGSMTIPGAFDSSKPIQTCYWHITSPPGTQIQIQVKSLTSNIMSDSAISGGFEVVYENIRLGGARFGHTRDESFGTVDLSSTPVMKSSTNLVVIHLWNMFDTTSFVLDYQYVAGAPTTTTSTTTTTTTTTTTPPKTTTTTTTSNPAKTTTITSAPCPEDSRCATWASNGFCSNTFYTLAQRQSYCPNTCKLGCGAAPVPPTCVDNASCVTWNNNGFCASTFYTIAQKKQYCPNQPFLTCH</sequence>
<dbReference type="Proteomes" id="UP000887540">
    <property type="component" value="Unplaced"/>
</dbReference>
<reference evidence="18" key="1">
    <citation type="submission" date="2022-11" db="UniProtKB">
        <authorList>
            <consortium name="WormBaseParasite"/>
        </authorList>
    </citation>
    <scope>IDENTIFICATION</scope>
</reference>
<dbReference type="InterPro" id="IPR000859">
    <property type="entry name" value="CUB_dom"/>
</dbReference>
<evidence type="ECO:0000256" key="3">
    <source>
        <dbReference type="ARBA" id="ARBA00022670"/>
    </source>
</evidence>
<evidence type="ECO:0000256" key="7">
    <source>
        <dbReference type="ARBA" id="ARBA00023049"/>
    </source>
</evidence>
<comment type="caution">
    <text evidence="10">Lacks conserved residue(s) required for the propagation of feature annotation.</text>
</comment>
<dbReference type="InterPro" id="IPR024079">
    <property type="entry name" value="MetalloPept_cat_dom_sf"/>
</dbReference>
<evidence type="ECO:0000259" key="16">
    <source>
        <dbReference type="PROSITE" id="PS51864"/>
    </source>
</evidence>
<dbReference type="GO" id="GO:0004222">
    <property type="term" value="F:metalloendopeptidase activity"/>
    <property type="evidence" value="ECO:0007669"/>
    <property type="project" value="InterPro"/>
</dbReference>
<dbReference type="Gene3D" id="1.10.10.1940">
    <property type="match status" value="1"/>
</dbReference>
<keyword evidence="5" id="KW-0378">Hydrolase</keyword>
<feature type="region of interest" description="Disordered" evidence="12">
    <location>
        <begin position="397"/>
        <end position="425"/>
    </location>
</feature>
<organism evidence="17 18">
    <name type="scientific">Acrobeloides nanus</name>
    <dbReference type="NCBI Taxonomy" id="290746"/>
    <lineage>
        <taxon>Eukaryota</taxon>
        <taxon>Metazoa</taxon>
        <taxon>Ecdysozoa</taxon>
        <taxon>Nematoda</taxon>
        <taxon>Chromadorea</taxon>
        <taxon>Rhabditida</taxon>
        <taxon>Tylenchina</taxon>
        <taxon>Cephalobomorpha</taxon>
        <taxon>Cephaloboidea</taxon>
        <taxon>Cephalobidae</taxon>
        <taxon>Acrobeloides</taxon>
    </lineage>
</organism>
<keyword evidence="13" id="KW-0732">Signal</keyword>
<keyword evidence="7" id="KW-0482">Metalloprotease</keyword>
<dbReference type="InterPro" id="IPR001506">
    <property type="entry name" value="Peptidase_M12A"/>
</dbReference>
<dbReference type="GO" id="GO:0008270">
    <property type="term" value="F:zinc ion binding"/>
    <property type="evidence" value="ECO:0007669"/>
    <property type="project" value="InterPro"/>
</dbReference>
<evidence type="ECO:0000256" key="5">
    <source>
        <dbReference type="ARBA" id="ARBA00022801"/>
    </source>
</evidence>
<dbReference type="SMART" id="SM00254">
    <property type="entry name" value="ShKT"/>
    <property type="match status" value="2"/>
</dbReference>
<evidence type="ECO:0000256" key="10">
    <source>
        <dbReference type="PROSITE-ProRule" id="PRU01005"/>
    </source>
</evidence>
<dbReference type="PROSITE" id="PS51864">
    <property type="entry name" value="ASTACIN"/>
    <property type="match status" value="1"/>
</dbReference>
<feature type="domain" description="CUB" evidence="14">
    <location>
        <begin position="266"/>
        <end position="391"/>
    </location>
</feature>
<evidence type="ECO:0000256" key="2">
    <source>
        <dbReference type="ARBA" id="ARBA00022536"/>
    </source>
</evidence>
<name>A0A914DUU7_9BILA</name>
<evidence type="ECO:0000313" key="18">
    <source>
        <dbReference type="WBParaSite" id="ACRNAN_scaffold4009.g16883.t1"/>
    </source>
</evidence>
<evidence type="ECO:0000259" key="14">
    <source>
        <dbReference type="PROSITE" id="PS01180"/>
    </source>
</evidence>
<evidence type="ECO:0000313" key="17">
    <source>
        <dbReference type="Proteomes" id="UP000887540"/>
    </source>
</evidence>
<feature type="chain" id="PRO_5037401254" evidence="13">
    <location>
        <begin position="22"/>
        <end position="519"/>
    </location>
</feature>
<keyword evidence="8" id="KW-0865">Zymogen</keyword>
<dbReference type="InterPro" id="IPR003582">
    <property type="entry name" value="ShKT_dom"/>
</dbReference>
<evidence type="ECO:0000256" key="9">
    <source>
        <dbReference type="ARBA" id="ARBA00023157"/>
    </source>
</evidence>
<keyword evidence="4" id="KW-0479">Metal-binding</keyword>
<evidence type="ECO:0000256" key="1">
    <source>
        <dbReference type="ARBA" id="ARBA00002657"/>
    </source>
</evidence>
<evidence type="ECO:0000256" key="4">
    <source>
        <dbReference type="ARBA" id="ARBA00022723"/>
    </source>
</evidence>